<dbReference type="Proteomes" id="UP000183454">
    <property type="component" value="Unassembled WGS sequence"/>
</dbReference>
<gene>
    <name evidence="1" type="ORF">SAMN05421882_102742</name>
</gene>
<organism evidence="1 2">
    <name type="scientific">Nitrosomonas communis</name>
    <dbReference type="NCBI Taxonomy" id="44574"/>
    <lineage>
        <taxon>Bacteria</taxon>
        <taxon>Pseudomonadati</taxon>
        <taxon>Pseudomonadota</taxon>
        <taxon>Betaproteobacteria</taxon>
        <taxon>Nitrosomonadales</taxon>
        <taxon>Nitrosomonadaceae</taxon>
        <taxon>Nitrosomonas</taxon>
    </lineage>
</organism>
<proteinExistence type="predicted"/>
<dbReference type="EMBL" id="FNNH01000027">
    <property type="protein sequence ID" value="SDW77639.1"/>
    <property type="molecule type" value="Genomic_DNA"/>
</dbReference>
<evidence type="ECO:0000313" key="2">
    <source>
        <dbReference type="Proteomes" id="UP000183454"/>
    </source>
</evidence>
<dbReference type="AlphaFoldDB" id="A0A1H2WC67"/>
<protein>
    <submittedName>
        <fullName evidence="1">Uncharacterized protein</fullName>
    </submittedName>
</protein>
<sequence>MPTGQKEKRAYEKLMNTAIAMEYVFVRIYLVFNIRLTVTTCV</sequence>
<reference evidence="1 2" key="1">
    <citation type="submission" date="2016-10" db="EMBL/GenBank/DDBJ databases">
        <authorList>
            <person name="de Groot N.N."/>
        </authorList>
    </citation>
    <scope>NUCLEOTIDE SEQUENCE [LARGE SCALE GENOMIC DNA]</scope>
    <source>
        <strain evidence="1 2">Nm110</strain>
    </source>
</reference>
<evidence type="ECO:0000313" key="1">
    <source>
        <dbReference type="EMBL" id="SDW77639.1"/>
    </source>
</evidence>
<name>A0A1H2WC67_9PROT</name>
<accession>A0A1H2WC67</accession>